<keyword evidence="2" id="KW-1185">Reference proteome</keyword>
<dbReference type="GO" id="GO:0005634">
    <property type="term" value="C:nucleus"/>
    <property type="evidence" value="ECO:0007669"/>
    <property type="project" value="TreeGrafter"/>
</dbReference>
<gene>
    <name evidence="1" type="ORF">EC973_005203</name>
</gene>
<dbReference type="Pfam" id="PF08613">
    <property type="entry name" value="Cyclin"/>
    <property type="match status" value="1"/>
</dbReference>
<proteinExistence type="predicted"/>
<dbReference type="InterPro" id="IPR013922">
    <property type="entry name" value="Cyclin_PHO80-like"/>
</dbReference>
<dbReference type="CDD" id="cd20557">
    <property type="entry name" value="CYCLIN_ScPCL1-like"/>
    <property type="match status" value="1"/>
</dbReference>
<reference evidence="1" key="1">
    <citation type="submission" date="2020-01" db="EMBL/GenBank/DDBJ databases">
        <title>Genome Sequencing of Three Apophysomyces-Like Fungal Strains Confirms a Novel Fungal Genus in the Mucoromycota with divergent Burkholderia-like Endosymbiotic Bacteria.</title>
        <authorList>
            <person name="Stajich J.E."/>
            <person name="Macias A.M."/>
            <person name="Carter-House D."/>
            <person name="Lovett B."/>
            <person name="Kasson L.R."/>
            <person name="Berry K."/>
            <person name="Grigoriev I."/>
            <person name="Chang Y."/>
            <person name="Spatafora J."/>
            <person name="Kasson M.T."/>
        </authorList>
    </citation>
    <scope>NUCLEOTIDE SEQUENCE</scope>
    <source>
        <strain evidence="1">NRRL A-21654</strain>
    </source>
</reference>
<dbReference type="PANTHER" id="PTHR15615">
    <property type="match status" value="1"/>
</dbReference>
<dbReference type="Gene3D" id="1.10.472.10">
    <property type="entry name" value="Cyclin-like"/>
    <property type="match status" value="1"/>
</dbReference>
<dbReference type="Proteomes" id="UP000605846">
    <property type="component" value="Unassembled WGS sequence"/>
</dbReference>
<comment type="caution">
    <text evidence="1">The sequence shown here is derived from an EMBL/GenBank/DDBJ whole genome shotgun (WGS) entry which is preliminary data.</text>
</comment>
<dbReference type="GO" id="GO:0019901">
    <property type="term" value="F:protein kinase binding"/>
    <property type="evidence" value="ECO:0007669"/>
    <property type="project" value="InterPro"/>
</dbReference>
<accession>A0A8H7EUK5</accession>
<dbReference type="InterPro" id="IPR036915">
    <property type="entry name" value="Cyclin-like_sf"/>
</dbReference>
<evidence type="ECO:0000313" key="1">
    <source>
        <dbReference type="EMBL" id="KAF7732307.1"/>
    </source>
</evidence>
<sequence length="187" mass="21722">MTTSTLSDIHQFSTILHNDPSLSPSLKVRHSPDPLLSYTVSNIHNLVLCSKEQRYYHHRLLPGLPSFVRHIYFRCRLTPSVLVVALIYLERLKRNLPSQAQGEYDTHYKLFLAAVLVASKFLEDCNTHAASIFKAVSPVYTPRELKEMERSFLGVLKFDLYVDLMEMYQYIYDHQDALGLELRFQQS</sequence>
<dbReference type="GO" id="GO:0016538">
    <property type="term" value="F:cyclin-dependent protein serine/threonine kinase regulator activity"/>
    <property type="evidence" value="ECO:0007669"/>
    <property type="project" value="TreeGrafter"/>
</dbReference>
<dbReference type="SUPFAM" id="SSF47954">
    <property type="entry name" value="Cyclin-like"/>
    <property type="match status" value="1"/>
</dbReference>
<name>A0A8H7EUK5_9FUNG</name>
<protein>
    <recommendedName>
        <fullName evidence="3">Cyclin</fullName>
    </recommendedName>
</protein>
<evidence type="ECO:0008006" key="3">
    <source>
        <dbReference type="Google" id="ProtNLM"/>
    </source>
</evidence>
<evidence type="ECO:0000313" key="2">
    <source>
        <dbReference type="Proteomes" id="UP000605846"/>
    </source>
</evidence>
<dbReference type="PANTHER" id="PTHR15615:SF108">
    <property type="entry name" value="PROTEIN CNPPD1"/>
    <property type="match status" value="1"/>
</dbReference>
<dbReference type="GO" id="GO:0000307">
    <property type="term" value="C:cyclin-dependent protein kinase holoenzyme complex"/>
    <property type="evidence" value="ECO:0007669"/>
    <property type="project" value="TreeGrafter"/>
</dbReference>
<dbReference type="OrthoDB" id="10250320at2759"/>
<dbReference type="AlphaFoldDB" id="A0A8H7EUK5"/>
<organism evidence="1 2">
    <name type="scientific">Apophysomyces ossiformis</name>
    <dbReference type="NCBI Taxonomy" id="679940"/>
    <lineage>
        <taxon>Eukaryota</taxon>
        <taxon>Fungi</taxon>
        <taxon>Fungi incertae sedis</taxon>
        <taxon>Mucoromycota</taxon>
        <taxon>Mucoromycotina</taxon>
        <taxon>Mucoromycetes</taxon>
        <taxon>Mucorales</taxon>
        <taxon>Mucorineae</taxon>
        <taxon>Mucoraceae</taxon>
        <taxon>Apophysomyces</taxon>
    </lineage>
</organism>
<dbReference type="EMBL" id="JABAYA010000003">
    <property type="protein sequence ID" value="KAF7732307.1"/>
    <property type="molecule type" value="Genomic_DNA"/>
</dbReference>